<organism evidence="2">
    <name type="scientific">Arundo donax</name>
    <name type="common">Giant reed</name>
    <name type="synonym">Donax arundinaceus</name>
    <dbReference type="NCBI Taxonomy" id="35708"/>
    <lineage>
        <taxon>Eukaryota</taxon>
        <taxon>Viridiplantae</taxon>
        <taxon>Streptophyta</taxon>
        <taxon>Embryophyta</taxon>
        <taxon>Tracheophyta</taxon>
        <taxon>Spermatophyta</taxon>
        <taxon>Magnoliopsida</taxon>
        <taxon>Liliopsida</taxon>
        <taxon>Poales</taxon>
        <taxon>Poaceae</taxon>
        <taxon>PACMAD clade</taxon>
        <taxon>Arundinoideae</taxon>
        <taxon>Arundineae</taxon>
        <taxon>Arundo</taxon>
    </lineage>
</organism>
<accession>A0A0A9F2K7</accession>
<protein>
    <submittedName>
        <fullName evidence="2">Uncharacterized protein</fullName>
    </submittedName>
</protein>
<dbReference type="AlphaFoldDB" id="A0A0A9F2K7"/>
<evidence type="ECO:0000313" key="2">
    <source>
        <dbReference type="EMBL" id="JAE04376.1"/>
    </source>
</evidence>
<reference evidence="2" key="2">
    <citation type="journal article" date="2015" name="Data Brief">
        <title>Shoot transcriptome of the giant reed, Arundo donax.</title>
        <authorList>
            <person name="Barrero R.A."/>
            <person name="Guerrero F.D."/>
            <person name="Moolhuijzen P."/>
            <person name="Goolsby J.A."/>
            <person name="Tidwell J."/>
            <person name="Bellgard S.E."/>
            <person name="Bellgard M.I."/>
        </authorList>
    </citation>
    <scope>NUCLEOTIDE SEQUENCE</scope>
    <source>
        <tissue evidence="2">Shoot tissue taken approximately 20 cm above the soil surface</tissue>
    </source>
</reference>
<keyword evidence="1" id="KW-0812">Transmembrane</keyword>
<keyword evidence="1" id="KW-1133">Transmembrane helix</keyword>
<keyword evidence="1" id="KW-0472">Membrane</keyword>
<proteinExistence type="predicted"/>
<dbReference type="EMBL" id="GBRH01193520">
    <property type="protein sequence ID" value="JAE04376.1"/>
    <property type="molecule type" value="Transcribed_RNA"/>
</dbReference>
<evidence type="ECO:0000256" key="1">
    <source>
        <dbReference type="SAM" id="Phobius"/>
    </source>
</evidence>
<name>A0A0A9F2K7_ARUDO</name>
<feature type="transmembrane region" description="Helical" evidence="1">
    <location>
        <begin position="6"/>
        <end position="26"/>
    </location>
</feature>
<reference evidence="2" key="1">
    <citation type="submission" date="2014-09" db="EMBL/GenBank/DDBJ databases">
        <authorList>
            <person name="Magalhaes I.L.F."/>
            <person name="Oliveira U."/>
            <person name="Santos F.R."/>
            <person name="Vidigal T.H.D.A."/>
            <person name="Brescovit A.D."/>
            <person name="Santos A.J."/>
        </authorList>
    </citation>
    <scope>NUCLEOTIDE SEQUENCE</scope>
    <source>
        <tissue evidence="2">Shoot tissue taken approximately 20 cm above the soil surface</tissue>
    </source>
</reference>
<sequence length="86" mass="10249">MHLLVFILSFYHRINLILVTSLWIGYKKKQVRSLTGQSIYLMTYYVFYTQTLIKRLMAVLSTWNLAITLLNLKACFERRSQNSRDV</sequence>